<protein>
    <recommendedName>
        <fullName evidence="1">DUF6570 domain-containing protein</fullName>
    </recommendedName>
</protein>
<dbReference type="OrthoDB" id="129100at2759"/>
<evidence type="ECO:0000313" key="3">
    <source>
        <dbReference type="Proteomes" id="UP000237271"/>
    </source>
</evidence>
<sequence>MDERDRLIELAKSKRRQLELSELGSQSVSAVNHLLKSYRAIKDRVYKQSAKLLSAEAMMELVCGVCDCLHPAKRIKGVNIDTCAAFWNAMATRLKPPPDIPHNLRDYYDASELDPRTNPPKFAIANGLYMGRLPTDLEDSTITENAMLNLAQPMHYMSVVRGGKHASLRSHVYFFRADPTPPAHMLPVDIVSEAIFGVSMVGALTPMQKTSTTKKYDVRVSRLKEQLLWYKTNNRLYANIEEHANWETTIEGMSTRIVVDRSEISLDENVINNPPPTEVVECRPNGFDTSQRECDVTNSIQTWHPVMKNASI</sequence>
<proteinExistence type="predicted"/>
<dbReference type="EMBL" id="NCKW01000612">
    <property type="protein sequence ID" value="POM80230.1"/>
    <property type="molecule type" value="Genomic_DNA"/>
</dbReference>
<dbReference type="AlphaFoldDB" id="A0A2P4YQZ7"/>
<feature type="domain" description="DUF6570" evidence="1">
    <location>
        <begin position="119"/>
        <end position="241"/>
    </location>
</feature>
<dbReference type="InterPro" id="IPR046700">
    <property type="entry name" value="DUF6570"/>
</dbReference>
<accession>A0A2P4YQZ7</accession>
<name>A0A2P4YQZ7_9STRA</name>
<dbReference type="Pfam" id="PF20209">
    <property type="entry name" value="DUF6570"/>
    <property type="match status" value="1"/>
</dbReference>
<reference evidence="2 3" key="1">
    <citation type="journal article" date="2017" name="Genome Biol. Evol.">
        <title>Phytophthora megakarya and P. palmivora, closely related causal agents of cacao black pod rot, underwent increases in genome sizes and gene numbers by different mechanisms.</title>
        <authorList>
            <person name="Ali S.S."/>
            <person name="Shao J."/>
            <person name="Lary D.J."/>
            <person name="Kronmiller B."/>
            <person name="Shen D."/>
            <person name="Strem M.D."/>
            <person name="Amoako-Attah I."/>
            <person name="Akrofi A.Y."/>
            <person name="Begoude B.A."/>
            <person name="Ten Hoopen G.M."/>
            <person name="Coulibaly K."/>
            <person name="Kebe B.I."/>
            <person name="Melnick R.L."/>
            <person name="Guiltinan M.J."/>
            <person name="Tyler B.M."/>
            <person name="Meinhardt L.W."/>
            <person name="Bailey B.A."/>
        </authorList>
    </citation>
    <scope>NUCLEOTIDE SEQUENCE [LARGE SCALE GENOMIC DNA]</scope>
    <source>
        <strain evidence="3">sbr112.9</strain>
    </source>
</reference>
<dbReference type="Proteomes" id="UP000237271">
    <property type="component" value="Unassembled WGS sequence"/>
</dbReference>
<keyword evidence="3" id="KW-1185">Reference proteome</keyword>
<gene>
    <name evidence="2" type="ORF">PHPALM_1963</name>
</gene>
<evidence type="ECO:0000259" key="1">
    <source>
        <dbReference type="Pfam" id="PF20209"/>
    </source>
</evidence>
<organism evidence="2 3">
    <name type="scientific">Phytophthora palmivora</name>
    <dbReference type="NCBI Taxonomy" id="4796"/>
    <lineage>
        <taxon>Eukaryota</taxon>
        <taxon>Sar</taxon>
        <taxon>Stramenopiles</taxon>
        <taxon>Oomycota</taxon>
        <taxon>Peronosporomycetes</taxon>
        <taxon>Peronosporales</taxon>
        <taxon>Peronosporaceae</taxon>
        <taxon>Phytophthora</taxon>
    </lineage>
</organism>
<evidence type="ECO:0000313" key="2">
    <source>
        <dbReference type="EMBL" id="POM80230.1"/>
    </source>
</evidence>
<comment type="caution">
    <text evidence="2">The sequence shown here is derived from an EMBL/GenBank/DDBJ whole genome shotgun (WGS) entry which is preliminary data.</text>
</comment>